<protein>
    <recommendedName>
        <fullName evidence="8">Rod shape-determining protein MreD</fullName>
    </recommendedName>
</protein>
<keyword evidence="4 9" id="KW-0812">Transmembrane</keyword>
<dbReference type="PIRSF" id="PIRSF018472">
    <property type="entry name" value="MreD_proteobac"/>
    <property type="match status" value="1"/>
</dbReference>
<evidence type="ECO:0000256" key="7">
    <source>
        <dbReference type="ARBA" id="ARBA00023136"/>
    </source>
</evidence>
<comment type="caution">
    <text evidence="10">The sequence shown here is derived from an EMBL/GenBank/DDBJ whole genome shotgun (WGS) entry which is preliminary data.</text>
</comment>
<feature type="transmembrane region" description="Helical" evidence="9">
    <location>
        <begin position="135"/>
        <end position="155"/>
    </location>
</feature>
<comment type="function">
    <text evidence="8">Involved in formation of the rod shape of the cell. May also contribute to regulation of formation of penicillin-binding proteins.</text>
</comment>
<evidence type="ECO:0000256" key="3">
    <source>
        <dbReference type="ARBA" id="ARBA00022475"/>
    </source>
</evidence>
<dbReference type="GO" id="GO:0005886">
    <property type="term" value="C:plasma membrane"/>
    <property type="evidence" value="ECO:0007669"/>
    <property type="project" value="UniProtKB-SubCell"/>
</dbReference>
<evidence type="ECO:0000256" key="9">
    <source>
        <dbReference type="SAM" id="Phobius"/>
    </source>
</evidence>
<reference evidence="10 11" key="1">
    <citation type="submission" date="2014-11" db="EMBL/GenBank/DDBJ databases">
        <title>Pan-genome of Gallibacterium spp.</title>
        <authorList>
            <person name="Kudirkiene E."/>
            <person name="Bojesen A.M."/>
        </authorList>
    </citation>
    <scope>NUCLEOTIDE SEQUENCE [LARGE SCALE GENOMIC DNA]</scope>
    <source>
        <strain evidence="10 11">F151</strain>
    </source>
</reference>
<keyword evidence="8" id="KW-0997">Cell inner membrane</keyword>
<evidence type="ECO:0000256" key="6">
    <source>
        <dbReference type="ARBA" id="ARBA00022989"/>
    </source>
</evidence>
<comment type="subcellular location">
    <subcellularLocation>
        <location evidence="8">Cell inner membrane</location>
    </subcellularLocation>
    <subcellularLocation>
        <location evidence="1">Cell membrane</location>
        <topology evidence="1">Multi-pass membrane protein</topology>
    </subcellularLocation>
</comment>
<keyword evidence="11" id="KW-1185">Reference proteome</keyword>
<dbReference type="RefSeq" id="WP_065239670.1">
    <property type="nucleotide sequence ID" value="NZ_JTJM01000040.1"/>
</dbReference>
<evidence type="ECO:0000313" key="10">
    <source>
        <dbReference type="EMBL" id="OBW91183.1"/>
    </source>
</evidence>
<keyword evidence="7 8" id="KW-0472">Membrane</keyword>
<feature type="transmembrane region" description="Helical" evidence="9">
    <location>
        <begin position="106"/>
        <end position="129"/>
    </location>
</feature>
<dbReference type="Pfam" id="PF04093">
    <property type="entry name" value="MreD"/>
    <property type="match status" value="1"/>
</dbReference>
<dbReference type="InterPro" id="IPR026034">
    <property type="entry name" value="MreD_proteobac"/>
</dbReference>
<evidence type="ECO:0000256" key="1">
    <source>
        <dbReference type="ARBA" id="ARBA00004651"/>
    </source>
</evidence>
<evidence type="ECO:0000256" key="5">
    <source>
        <dbReference type="ARBA" id="ARBA00022960"/>
    </source>
</evidence>
<dbReference type="PATRIC" id="fig|505345.7.peg.1656"/>
<gene>
    <name evidence="10" type="ORF">QV01_08365</name>
</gene>
<sequence length="162" mass="18546">MRANVLFQWLMLAVTFVIALVFEIMPWPTDFSGYRPAWLVLVLLYWVMAIPGRINIGVAFLTGLVWDLVLGSILGIHTLILSIFAYLIAVNSMILRNLSLWQQSLLVILCVFLIRIAIFLLELFLHSATFNSQEFAGAILSGILWPWLFLILRGLRRKLSLR</sequence>
<dbReference type="AlphaFoldDB" id="A0A1A7NNI8"/>
<feature type="transmembrane region" description="Helical" evidence="9">
    <location>
        <begin position="6"/>
        <end position="25"/>
    </location>
</feature>
<evidence type="ECO:0000256" key="2">
    <source>
        <dbReference type="ARBA" id="ARBA00007776"/>
    </source>
</evidence>
<organism evidence="10 11">
    <name type="scientific">Gallibacterium genomosp. 3</name>
    <dbReference type="NCBI Taxonomy" id="505345"/>
    <lineage>
        <taxon>Bacteria</taxon>
        <taxon>Pseudomonadati</taxon>
        <taxon>Pseudomonadota</taxon>
        <taxon>Gammaproteobacteria</taxon>
        <taxon>Pasteurellales</taxon>
        <taxon>Pasteurellaceae</taxon>
        <taxon>Gallibacterium</taxon>
    </lineage>
</organism>
<evidence type="ECO:0000256" key="4">
    <source>
        <dbReference type="ARBA" id="ARBA00022692"/>
    </source>
</evidence>
<dbReference type="PANTHER" id="PTHR37484:SF1">
    <property type="entry name" value="ROD SHAPE-DETERMINING PROTEIN MRED"/>
    <property type="match status" value="1"/>
</dbReference>
<keyword evidence="5 8" id="KW-0133">Cell shape</keyword>
<dbReference type="Proteomes" id="UP000243558">
    <property type="component" value="Unassembled WGS sequence"/>
</dbReference>
<dbReference type="GO" id="GO:0008360">
    <property type="term" value="P:regulation of cell shape"/>
    <property type="evidence" value="ECO:0007669"/>
    <property type="project" value="UniProtKB-UniRule"/>
</dbReference>
<dbReference type="NCBIfam" id="TIGR03426">
    <property type="entry name" value="shape_MreD"/>
    <property type="match status" value="1"/>
</dbReference>
<keyword evidence="6 9" id="KW-1133">Transmembrane helix</keyword>
<dbReference type="PANTHER" id="PTHR37484">
    <property type="entry name" value="ROD SHAPE-DETERMINING PROTEIN MRED"/>
    <property type="match status" value="1"/>
</dbReference>
<feature type="transmembrane region" description="Helical" evidence="9">
    <location>
        <begin position="68"/>
        <end position="94"/>
    </location>
</feature>
<dbReference type="EMBL" id="JTJM01000040">
    <property type="protein sequence ID" value="OBW91183.1"/>
    <property type="molecule type" value="Genomic_DNA"/>
</dbReference>
<comment type="similarity">
    <text evidence="2 8">Belongs to the MreD family.</text>
</comment>
<accession>A0A1A7NNI8</accession>
<dbReference type="InterPro" id="IPR007227">
    <property type="entry name" value="Cell_shape_determining_MreD"/>
</dbReference>
<dbReference type="OrthoDB" id="6647425at2"/>
<keyword evidence="3 8" id="KW-1003">Cell membrane</keyword>
<feature type="transmembrane region" description="Helical" evidence="9">
    <location>
        <begin position="37"/>
        <end position="62"/>
    </location>
</feature>
<evidence type="ECO:0000256" key="8">
    <source>
        <dbReference type="PIRNR" id="PIRNR018472"/>
    </source>
</evidence>
<proteinExistence type="inferred from homology"/>
<evidence type="ECO:0000313" key="11">
    <source>
        <dbReference type="Proteomes" id="UP000243558"/>
    </source>
</evidence>
<name>A0A1A7NNI8_9PAST</name>